<gene>
    <name evidence="1" type="ORF">CEXT_224851</name>
</gene>
<sequence length="165" mass="18504">MSNAKDSTAIIEKGISKLKVEMSSPCTRRKIVQGVQMTLRELLKSCHRKRANREKKPLTVEFTETGKSNTSYPIIGLCSSVCREFLTSDEIGSMRTEGYTDACEGGETKAKKKGRDLNKHRFLSGRLSGFLALPITLAFRIQELRIREALFDPSTFVSLLCEKLP</sequence>
<accession>A0AAV4RQS4</accession>
<protein>
    <submittedName>
        <fullName evidence="1">Uncharacterized protein</fullName>
    </submittedName>
</protein>
<organism evidence="1 2">
    <name type="scientific">Caerostris extrusa</name>
    <name type="common">Bark spider</name>
    <name type="synonym">Caerostris bankana</name>
    <dbReference type="NCBI Taxonomy" id="172846"/>
    <lineage>
        <taxon>Eukaryota</taxon>
        <taxon>Metazoa</taxon>
        <taxon>Ecdysozoa</taxon>
        <taxon>Arthropoda</taxon>
        <taxon>Chelicerata</taxon>
        <taxon>Arachnida</taxon>
        <taxon>Araneae</taxon>
        <taxon>Araneomorphae</taxon>
        <taxon>Entelegynae</taxon>
        <taxon>Araneoidea</taxon>
        <taxon>Araneidae</taxon>
        <taxon>Caerostris</taxon>
    </lineage>
</organism>
<reference evidence="1 2" key="1">
    <citation type="submission" date="2021-06" db="EMBL/GenBank/DDBJ databases">
        <title>Caerostris extrusa draft genome.</title>
        <authorList>
            <person name="Kono N."/>
            <person name="Arakawa K."/>
        </authorList>
    </citation>
    <scope>NUCLEOTIDE SEQUENCE [LARGE SCALE GENOMIC DNA]</scope>
</reference>
<name>A0AAV4RQS4_CAEEX</name>
<evidence type="ECO:0000313" key="2">
    <source>
        <dbReference type="Proteomes" id="UP001054945"/>
    </source>
</evidence>
<evidence type="ECO:0000313" key="1">
    <source>
        <dbReference type="EMBL" id="GIY22817.1"/>
    </source>
</evidence>
<keyword evidence="2" id="KW-1185">Reference proteome</keyword>
<dbReference type="AlphaFoldDB" id="A0AAV4RQS4"/>
<dbReference type="Proteomes" id="UP001054945">
    <property type="component" value="Unassembled WGS sequence"/>
</dbReference>
<proteinExistence type="predicted"/>
<comment type="caution">
    <text evidence="1">The sequence shown here is derived from an EMBL/GenBank/DDBJ whole genome shotgun (WGS) entry which is preliminary data.</text>
</comment>
<dbReference type="EMBL" id="BPLR01008201">
    <property type="protein sequence ID" value="GIY22817.1"/>
    <property type="molecule type" value="Genomic_DNA"/>
</dbReference>